<feature type="transmembrane region" description="Helical" evidence="1">
    <location>
        <begin position="32"/>
        <end position="56"/>
    </location>
</feature>
<evidence type="ECO:0000313" key="2">
    <source>
        <dbReference type="EMBL" id="VDO08521.1"/>
    </source>
</evidence>
<reference evidence="4" key="1">
    <citation type="submission" date="2017-02" db="UniProtKB">
        <authorList>
            <consortium name="WormBaseParasite"/>
        </authorList>
    </citation>
    <scope>IDENTIFICATION</scope>
</reference>
<evidence type="ECO:0000313" key="4">
    <source>
        <dbReference type="WBParaSite" id="HPLM_0000123101-mRNA-1"/>
    </source>
</evidence>
<keyword evidence="3" id="KW-1185">Reference proteome</keyword>
<protein>
    <submittedName>
        <fullName evidence="2 4">Uncharacterized protein</fullName>
    </submittedName>
</protein>
<dbReference type="WBParaSite" id="HPLM_0000123101-mRNA-1">
    <property type="protein sequence ID" value="HPLM_0000123101-mRNA-1"/>
    <property type="gene ID" value="HPLM_0000123101"/>
</dbReference>
<feature type="transmembrane region" description="Helical" evidence="1">
    <location>
        <begin position="63"/>
        <end position="82"/>
    </location>
</feature>
<reference evidence="2 3" key="2">
    <citation type="submission" date="2018-11" db="EMBL/GenBank/DDBJ databases">
        <authorList>
            <consortium name="Pathogen Informatics"/>
        </authorList>
    </citation>
    <scope>NUCLEOTIDE SEQUENCE [LARGE SCALE GENOMIC DNA]</scope>
    <source>
        <strain evidence="2 3">MHpl1</strain>
    </source>
</reference>
<evidence type="ECO:0000313" key="3">
    <source>
        <dbReference type="Proteomes" id="UP000268014"/>
    </source>
</evidence>
<keyword evidence="1" id="KW-0812">Transmembrane</keyword>
<keyword evidence="1" id="KW-0472">Membrane</keyword>
<keyword evidence="1" id="KW-1133">Transmembrane helix</keyword>
<dbReference type="EMBL" id="UZAF01001510">
    <property type="protein sequence ID" value="VDO08521.1"/>
    <property type="molecule type" value="Genomic_DNA"/>
</dbReference>
<dbReference type="Proteomes" id="UP000268014">
    <property type="component" value="Unassembled WGS sequence"/>
</dbReference>
<feature type="transmembrane region" description="Helical" evidence="1">
    <location>
        <begin position="88"/>
        <end position="104"/>
    </location>
</feature>
<organism evidence="4">
    <name type="scientific">Haemonchus placei</name>
    <name type="common">Barber's pole worm</name>
    <dbReference type="NCBI Taxonomy" id="6290"/>
    <lineage>
        <taxon>Eukaryota</taxon>
        <taxon>Metazoa</taxon>
        <taxon>Ecdysozoa</taxon>
        <taxon>Nematoda</taxon>
        <taxon>Chromadorea</taxon>
        <taxon>Rhabditida</taxon>
        <taxon>Rhabditina</taxon>
        <taxon>Rhabditomorpha</taxon>
        <taxon>Strongyloidea</taxon>
        <taxon>Trichostrongylidae</taxon>
        <taxon>Haemonchus</taxon>
    </lineage>
</organism>
<sequence length="106" mass="11076">MKTLPVDFSLKVVIGLPASVKLGLFDDFFVEMVLAIDVEAVVVAIGVLTVVGGVFVKEVDKGTFAVVVVLVVVLVVEVVVFVVDVVEVVVLLVVGVIVDGAVVVEE</sequence>
<proteinExistence type="predicted"/>
<accession>A0A0N4VVB1</accession>
<gene>
    <name evidence="2" type="ORF">HPLM_LOCUS1229</name>
</gene>
<dbReference type="AlphaFoldDB" id="A0A0N4VVB1"/>
<name>A0A0N4VVB1_HAEPC</name>
<evidence type="ECO:0000256" key="1">
    <source>
        <dbReference type="SAM" id="Phobius"/>
    </source>
</evidence>